<dbReference type="InterPro" id="IPR024930">
    <property type="entry name" value="Skp_dom_sf"/>
</dbReference>
<evidence type="ECO:0000256" key="2">
    <source>
        <dbReference type="ARBA" id="ARBA00022729"/>
    </source>
</evidence>
<dbReference type="Pfam" id="PF03938">
    <property type="entry name" value="OmpH"/>
    <property type="match status" value="1"/>
</dbReference>
<dbReference type="SUPFAM" id="SSF111384">
    <property type="entry name" value="OmpH-like"/>
    <property type="match status" value="1"/>
</dbReference>
<organism evidence="5 6">
    <name type="scientific">Sulfidibacter corallicola</name>
    <dbReference type="NCBI Taxonomy" id="2818388"/>
    <lineage>
        <taxon>Bacteria</taxon>
        <taxon>Pseudomonadati</taxon>
        <taxon>Acidobacteriota</taxon>
        <taxon>Holophagae</taxon>
        <taxon>Acanthopleuribacterales</taxon>
        <taxon>Acanthopleuribacteraceae</taxon>
        <taxon>Sulfidibacter</taxon>
    </lineage>
</organism>
<dbReference type="Gene3D" id="3.30.910.20">
    <property type="entry name" value="Skp domain"/>
    <property type="match status" value="1"/>
</dbReference>
<evidence type="ECO:0000313" key="6">
    <source>
        <dbReference type="Proteomes" id="UP000663929"/>
    </source>
</evidence>
<keyword evidence="2 4" id="KW-0732">Signal</keyword>
<accession>A0A8A4TVN0</accession>
<keyword evidence="6" id="KW-1185">Reference proteome</keyword>
<evidence type="ECO:0000256" key="4">
    <source>
        <dbReference type="SAM" id="SignalP"/>
    </source>
</evidence>
<evidence type="ECO:0000256" key="1">
    <source>
        <dbReference type="ARBA" id="ARBA00009091"/>
    </source>
</evidence>
<dbReference type="RefSeq" id="WP_237383661.1">
    <property type="nucleotide sequence ID" value="NZ_CP071793.1"/>
</dbReference>
<dbReference type="GO" id="GO:0051082">
    <property type="term" value="F:unfolded protein binding"/>
    <property type="evidence" value="ECO:0007669"/>
    <property type="project" value="InterPro"/>
</dbReference>
<dbReference type="InterPro" id="IPR005632">
    <property type="entry name" value="Chaperone_Skp"/>
</dbReference>
<evidence type="ECO:0000256" key="3">
    <source>
        <dbReference type="SAM" id="Coils"/>
    </source>
</evidence>
<proteinExistence type="inferred from homology"/>
<dbReference type="SMART" id="SM00935">
    <property type="entry name" value="OmpH"/>
    <property type="match status" value="1"/>
</dbReference>
<dbReference type="GO" id="GO:0005829">
    <property type="term" value="C:cytosol"/>
    <property type="evidence" value="ECO:0007669"/>
    <property type="project" value="TreeGrafter"/>
</dbReference>
<dbReference type="KEGG" id="scor:J3U87_13980"/>
<name>A0A8A4TVN0_SULCO</name>
<dbReference type="Proteomes" id="UP000663929">
    <property type="component" value="Chromosome"/>
</dbReference>
<dbReference type="EMBL" id="CP071793">
    <property type="protein sequence ID" value="QTD53560.1"/>
    <property type="molecule type" value="Genomic_DNA"/>
</dbReference>
<sequence>MLKKAITLMFTLAVLAVPVMAQGTKVGIVDADVVVQKSQKGKAFFEEFQKFTEQKRASIDQMIEAFQAKQKDLQAKAASMSEDKKKESALELQKMQTEIKRAQEDAKRESDLKLNTGLEKFRKELAPLVHQVAIEKGLDMVLNYGPNSNLVYFNDSVNITDAVIKAYDEMQ</sequence>
<feature type="signal peptide" evidence="4">
    <location>
        <begin position="1"/>
        <end position="21"/>
    </location>
</feature>
<keyword evidence="3" id="KW-0175">Coiled coil</keyword>
<dbReference type="PANTHER" id="PTHR35089:SF1">
    <property type="entry name" value="CHAPERONE PROTEIN SKP"/>
    <property type="match status" value="1"/>
</dbReference>
<feature type="chain" id="PRO_5035289286" evidence="4">
    <location>
        <begin position="22"/>
        <end position="171"/>
    </location>
</feature>
<evidence type="ECO:0000313" key="5">
    <source>
        <dbReference type="EMBL" id="QTD53560.1"/>
    </source>
</evidence>
<feature type="coiled-coil region" evidence="3">
    <location>
        <begin position="63"/>
        <end position="112"/>
    </location>
</feature>
<dbReference type="GO" id="GO:0050821">
    <property type="term" value="P:protein stabilization"/>
    <property type="evidence" value="ECO:0007669"/>
    <property type="project" value="TreeGrafter"/>
</dbReference>
<comment type="similarity">
    <text evidence="1">Belongs to the Skp family.</text>
</comment>
<dbReference type="AlphaFoldDB" id="A0A8A4TVN0"/>
<gene>
    <name evidence="5" type="ORF">J3U87_13980</name>
</gene>
<reference evidence="5" key="1">
    <citation type="submission" date="2021-03" db="EMBL/GenBank/DDBJ databases">
        <title>Acanthopleuribacteraceae sp. M133.</title>
        <authorList>
            <person name="Wang G."/>
        </authorList>
    </citation>
    <scope>NUCLEOTIDE SEQUENCE</scope>
    <source>
        <strain evidence="5">M133</strain>
    </source>
</reference>
<dbReference type="PANTHER" id="PTHR35089">
    <property type="entry name" value="CHAPERONE PROTEIN SKP"/>
    <property type="match status" value="1"/>
</dbReference>
<protein>
    <submittedName>
        <fullName evidence="5">OmpH family outer membrane protein</fullName>
    </submittedName>
</protein>